<keyword evidence="2" id="KW-0488">Methylation</keyword>
<keyword evidence="4 6" id="KW-1133">Transmembrane helix</keyword>
<evidence type="ECO:0000256" key="6">
    <source>
        <dbReference type="SAM" id="Phobius"/>
    </source>
</evidence>
<dbReference type="InterPro" id="IPR045584">
    <property type="entry name" value="Pilin-like"/>
</dbReference>
<dbReference type="Gene3D" id="3.30.700.10">
    <property type="entry name" value="Glycoprotein, Type 4 Pilin"/>
    <property type="match status" value="1"/>
</dbReference>
<dbReference type="Proteomes" id="UP001179361">
    <property type="component" value="Unassembled WGS sequence"/>
</dbReference>
<dbReference type="NCBIfam" id="TIGR02532">
    <property type="entry name" value="IV_pilin_GFxxxE"/>
    <property type="match status" value="1"/>
</dbReference>
<keyword evidence="8" id="KW-1185">Reference proteome</keyword>
<name>A0ABS8QBL7_9BURK</name>
<evidence type="ECO:0000256" key="3">
    <source>
        <dbReference type="ARBA" id="ARBA00022692"/>
    </source>
</evidence>
<feature type="transmembrane region" description="Helical" evidence="6">
    <location>
        <begin position="12"/>
        <end position="33"/>
    </location>
</feature>
<evidence type="ECO:0000256" key="4">
    <source>
        <dbReference type="ARBA" id="ARBA00022989"/>
    </source>
</evidence>
<dbReference type="InterPro" id="IPR000983">
    <property type="entry name" value="Bac_GSPG_pilin"/>
</dbReference>
<evidence type="ECO:0000256" key="5">
    <source>
        <dbReference type="ARBA" id="ARBA00023136"/>
    </source>
</evidence>
<protein>
    <submittedName>
        <fullName evidence="7">Prepilin-type N-terminal cleavage/methylation domain-containing protein</fullName>
    </submittedName>
</protein>
<dbReference type="InterPro" id="IPR012902">
    <property type="entry name" value="N_methyl_site"/>
</dbReference>
<dbReference type="PANTHER" id="PTHR30093">
    <property type="entry name" value="GENERAL SECRETION PATHWAY PROTEIN G"/>
    <property type="match status" value="1"/>
</dbReference>
<evidence type="ECO:0000313" key="7">
    <source>
        <dbReference type="EMBL" id="MCD2519152.1"/>
    </source>
</evidence>
<comment type="caution">
    <text evidence="7">The sequence shown here is derived from an EMBL/GenBank/DDBJ whole genome shotgun (WGS) entry which is preliminary data.</text>
</comment>
<dbReference type="EMBL" id="JAJNOC010000011">
    <property type="protein sequence ID" value="MCD2519152.1"/>
    <property type="molecule type" value="Genomic_DNA"/>
</dbReference>
<dbReference type="PRINTS" id="PR00813">
    <property type="entry name" value="BCTERIALGSPG"/>
</dbReference>
<sequence length="190" mass="19927">MNPSFRRVLAKGFTLIELLIVVIIIAILAAIAIPQFSNTSSDAQEAALDANLNTMRSAIELYRLQHNNRYPGAVATSGGTNCPAGDAGTSAATDAASQAIAFTQALTMYSNAAGQTCKTNPAGGAFVYGPYLRAVPGEPVTPSTTVAIVNDAANAIPTATTGGWRFNITTGQLVMNSTNVARDQRKYYEH</sequence>
<proteinExistence type="predicted"/>
<dbReference type="Pfam" id="PF07963">
    <property type="entry name" value="N_methyl"/>
    <property type="match status" value="1"/>
</dbReference>
<comment type="subcellular location">
    <subcellularLocation>
        <location evidence="1">Membrane</location>
        <topology evidence="1">Single-pass membrane protein</topology>
    </subcellularLocation>
</comment>
<dbReference type="SUPFAM" id="SSF54523">
    <property type="entry name" value="Pili subunits"/>
    <property type="match status" value="1"/>
</dbReference>
<keyword evidence="3 6" id="KW-0812">Transmembrane</keyword>
<dbReference type="PROSITE" id="PS00409">
    <property type="entry name" value="PROKAR_NTER_METHYL"/>
    <property type="match status" value="1"/>
</dbReference>
<organism evidence="7 8">
    <name type="scientific">Massilia phyllostachyos</name>
    <dbReference type="NCBI Taxonomy" id="2898585"/>
    <lineage>
        <taxon>Bacteria</taxon>
        <taxon>Pseudomonadati</taxon>
        <taxon>Pseudomonadota</taxon>
        <taxon>Betaproteobacteria</taxon>
        <taxon>Burkholderiales</taxon>
        <taxon>Oxalobacteraceae</taxon>
        <taxon>Telluria group</taxon>
        <taxon>Massilia</taxon>
    </lineage>
</organism>
<evidence type="ECO:0000313" key="8">
    <source>
        <dbReference type="Proteomes" id="UP001179361"/>
    </source>
</evidence>
<dbReference type="PANTHER" id="PTHR30093:SF44">
    <property type="entry name" value="TYPE II SECRETION SYSTEM CORE PROTEIN G"/>
    <property type="match status" value="1"/>
</dbReference>
<gene>
    <name evidence="7" type="ORF">LQ564_22885</name>
</gene>
<reference evidence="7" key="1">
    <citation type="submission" date="2021-11" db="EMBL/GenBank/DDBJ databases">
        <title>The complete genome of Massilia sp sp. G4R7.</title>
        <authorList>
            <person name="Liu L."/>
            <person name="Yue J."/>
            <person name="Yuan J."/>
            <person name="Yang F."/>
            <person name="Li L."/>
        </authorList>
    </citation>
    <scope>NUCLEOTIDE SEQUENCE</scope>
    <source>
        <strain evidence="7">G4R7</strain>
    </source>
</reference>
<evidence type="ECO:0000256" key="1">
    <source>
        <dbReference type="ARBA" id="ARBA00004167"/>
    </source>
</evidence>
<dbReference type="RefSeq" id="WP_231060429.1">
    <property type="nucleotide sequence ID" value="NZ_JAJNOC010000011.1"/>
</dbReference>
<keyword evidence="5 6" id="KW-0472">Membrane</keyword>
<evidence type="ECO:0000256" key="2">
    <source>
        <dbReference type="ARBA" id="ARBA00022481"/>
    </source>
</evidence>
<accession>A0ABS8QBL7</accession>